<feature type="chain" id="PRO_5011586335" evidence="2">
    <location>
        <begin position="22"/>
        <end position="100"/>
    </location>
</feature>
<protein>
    <submittedName>
        <fullName evidence="3">Uncharacterized protein</fullName>
    </submittedName>
</protein>
<keyword evidence="4" id="KW-1185">Reference proteome</keyword>
<proteinExistence type="predicted"/>
<dbReference type="Proteomes" id="UP000198629">
    <property type="component" value="Unassembled WGS sequence"/>
</dbReference>
<name>A0A1G9EQM1_9PROT</name>
<evidence type="ECO:0000313" key="4">
    <source>
        <dbReference type="Proteomes" id="UP000198629"/>
    </source>
</evidence>
<dbReference type="EMBL" id="FNFX01000005">
    <property type="protein sequence ID" value="SDK78305.1"/>
    <property type="molecule type" value="Genomic_DNA"/>
</dbReference>
<feature type="region of interest" description="Disordered" evidence="1">
    <location>
        <begin position="20"/>
        <end position="100"/>
    </location>
</feature>
<keyword evidence="2" id="KW-0732">Signal</keyword>
<evidence type="ECO:0000256" key="2">
    <source>
        <dbReference type="SAM" id="SignalP"/>
    </source>
</evidence>
<dbReference type="RefSeq" id="WP_245652831.1">
    <property type="nucleotide sequence ID" value="NZ_FNFX01000005.1"/>
</dbReference>
<reference evidence="4" key="1">
    <citation type="submission" date="2016-10" db="EMBL/GenBank/DDBJ databases">
        <authorList>
            <person name="Varghese N."/>
            <person name="Submissions S."/>
        </authorList>
    </citation>
    <scope>NUCLEOTIDE SEQUENCE [LARGE SCALE GENOMIC DNA]</scope>
    <source>
        <strain evidence="4">CBMB127</strain>
    </source>
</reference>
<sequence length="100" mass="10576">MRILIFLLLVMLGSSTATAWAAPPAKKPPVNNAVPPCDDSVASQKPSCHIDSDSVNVPPRTPDERGVVIPPEVPAEGLPNREKTPGNPVNGDTHDGHLKK</sequence>
<organism evidence="3 4">
    <name type="scientific">Methylophilus rhizosphaerae</name>
    <dbReference type="NCBI Taxonomy" id="492660"/>
    <lineage>
        <taxon>Bacteria</taxon>
        <taxon>Pseudomonadati</taxon>
        <taxon>Pseudomonadota</taxon>
        <taxon>Betaproteobacteria</taxon>
        <taxon>Nitrosomonadales</taxon>
        <taxon>Methylophilaceae</taxon>
        <taxon>Methylophilus</taxon>
    </lineage>
</organism>
<evidence type="ECO:0000313" key="3">
    <source>
        <dbReference type="EMBL" id="SDK78305.1"/>
    </source>
</evidence>
<accession>A0A1G9EQM1</accession>
<gene>
    <name evidence="3" type="ORF">SAMN05192566_2392</name>
</gene>
<dbReference type="AlphaFoldDB" id="A0A1G9EQM1"/>
<feature type="compositionally biased region" description="Low complexity" evidence="1">
    <location>
        <begin position="20"/>
        <end position="36"/>
    </location>
</feature>
<feature type="signal peptide" evidence="2">
    <location>
        <begin position="1"/>
        <end position="21"/>
    </location>
</feature>
<evidence type="ECO:0000256" key="1">
    <source>
        <dbReference type="SAM" id="MobiDB-lite"/>
    </source>
</evidence>